<name>A0ACA9S9U0_9GLOM</name>
<evidence type="ECO:0000313" key="1">
    <source>
        <dbReference type="EMBL" id="CAG8831506.1"/>
    </source>
</evidence>
<organism evidence="1 2">
    <name type="scientific">Racocetra persica</name>
    <dbReference type="NCBI Taxonomy" id="160502"/>
    <lineage>
        <taxon>Eukaryota</taxon>
        <taxon>Fungi</taxon>
        <taxon>Fungi incertae sedis</taxon>
        <taxon>Mucoromycota</taxon>
        <taxon>Glomeromycotina</taxon>
        <taxon>Glomeromycetes</taxon>
        <taxon>Diversisporales</taxon>
        <taxon>Gigasporaceae</taxon>
        <taxon>Racocetra</taxon>
    </lineage>
</organism>
<evidence type="ECO:0000313" key="2">
    <source>
        <dbReference type="Proteomes" id="UP000789920"/>
    </source>
</evidence>
<accession>A0ACA9S9U0</accession>
<comment type="caution">
    <text evidence="1">The sequence shown here is derived from an EMBL/GenBank/DDBJ whole genome shotgun (WGS) entry which is preliminary data.</text>
</comment>
<reference evidence="1" key="1">
    <citation type="submission" date="2021-06" db="EMBL/GenBank/DDBJ databases">
        <authorList>
            <person name="Kallberg Y."/>
            <person name="Tangrot J."/>
            <person name="Rosling A."/>
        </authorList>
    </citation>
    <scope>NUCLEOTIDE SEQUENCE</scope>
    <source>
        <strain evidence="1">MA461A</strain>
    </source>
</reference>
<protein>
    <submittedName>
        <fullName evidence="1">36626_t:CDS:1</fullName>
    </submittedName>
</protein>
<feature type="non-terminal residue" evidence="1">
    <location>
        <position position="58"/>
    </location>
</feature>
<dbReference type="Proteomes" id="UP000789920">
    <property type="component" value="Unassembled WGS sequence"/>
</dbReference>
<proteinExistence type="predicted"/>
<sequence length="58" mass="6495">RQSFILSKKLYNPINGQKGIKSNIIVSYTNANSRYDLLKESLKKSVISAVGRLKLSPN</sequence>
<gene>
    <name evidence="1" type="ORF">RPERSI_LOCUS28167</name>
</gene>
<feature type="non-terminal residue" evidence="1">
    <location>
        <position position="1"/>
    </location>
</feature>
<keyword evidence="2" id="KW-1185">Reference proteome</keyword>
<dbReference type="EMBL" id="CAJVQC010101575">
    <property type="protein sequence ID" value="CAG8831506.1"/>
    <property type="molecule type" value="Genomic_DNA"/>
</dbReference>